<dbReference type="InParanoid" id="A0A0G4EPX8"/>
<sequence>MFAGCGLVFLSIAVSLTIINNMKLRHRVDQMSDDDKQLAAVVSSIWEHMKSAGNGTSNGTDASTTASDIDAAIAELTAGPASGTAKSNTRLLRAN</sequence>
<keyword evidence="2" id="KW-1185">Reference proteome</keyword>
<name>A0A0G4EPX8_VITBC</name>
<organism evidence="1 2">
    <name type="scientific">Vitrella brassicaformis (strain CCMP3155)</name>
    <dbReference type="NCBI Taxonomy" id="1169540"/>
    <lineage>
        <taxon>Eukaryota</taxon>
        <taxon>Sar</taxon>
        <taxon>Alveolata</taxon>
        <taxon>Colpodellida</taxon>
        <taxon>Vitrellaceae</taxon>
        <taxon>Vitrella</taxon>
    </lineage>
</organism>
<dbReference type="Proteomes" id="UP000041254">
    <property type="component" value="Unassembled WGS sequence"/>
</dbReference>
<dbReference type="EMBL" id="CDMY01000278">
    <property type="protein sequence ID" value="CEL99340.1"/>
    <property type="molecule type" value="Genomic_DNA"/>
</dbReference>
<dbReference type="AlphaFoldDB" id="A0A0G4EPX8"/>
<protein>
    <submittedName>
        <fullName evidence="1">Uncharacterized protein</fullName>
    </submittedName>
</protein>
<dbReference type="VEuPathDB" id="CryptoDB:Vbra_20620"/>
<accession>A0A0G4EPX8</accession>
<gene>
    <name evidence="1" type="ORF">Vbra_20620</name>
</gene>
<reference evidence="1 2" key="1">
    <citation type="submission" date="2014-11" db="EMBL/GenBank/DDBJ databases">
        <authorList>
            <person name="Zhu J."/>
            <person name="Qi W."/>
            <person name="Song R."/>
        </authorList>
    </citation>
    <scope>NUCLEOTIDE SEQUENCE [LARGE SCALE GENOMIC DNA]</scope>
</reference>
<evidence type="ECO:0000313" key="1">
    <source>
        <dbReference type="EMBL" id="CEL99340.1"/>
    </source>
</evidence>
<proteinExistence type="predicted"/>
<evidence type="ECO:0000313" key="2">
    <source>
        <dbReference type="Proteomes" id="UP000041254"/>
    </source>
</evidence>